<organism evidence="1 2">
    <name type="scientific">Albidovulum salinarum</name>
    <dbReference type="NCBI Taxonomy" id="2984153"/>
    <lineage>
        <taxon>Bacteria</taxon>
        <taxon>Pseudomonadati</taxon>
        <taxon>Pseudomonadota</taxon>
        <taxon>Alphaproteobacteria</taxon>
        <taxon>Rhodobacterales</taxon>
        <taxon>Paracoccaceae</taxon>
        <taxon>Albidovulum</taxon>
    </lineage>
</organism>
<dbReference type="RefSeq" id="WP_263341003.1">
    <property type="nucleotide sequence ID" value="NZ_JAOVQO010000057.1"/>
</dbReference>
<accession>A0ABT2XC84</accession>
<name>A0ABT2XC84_9RHOB</name>
<gene>
    <name evidence="1" type="ORF">OEZ60_22070</name>
</gene>
<sequence>MSVRGLLGRVQRLETAWLPRPSPIVRAYGSFANFEAQCREEMAAGALDKDFPIEALAQWEADGTWQVVR</sequence>
<reference evidence="1 2" key="1">
    <citation type="submission" date="2022-10" db="EMBL/GenBank/DDBJ databases">
        <title>Defluviimonas sp. nov., isolated from ocean surface sediments.</title>
        <authorList>
            <person name="He W."/>
            <person name="Wang L."/>
            <person name="Zhang D.-F."/>
        </authorList>
    </citation>
    <scope>NUCLEOTIDE SEQUENCE [LARGE SCALE GENOMIC DNA]</scope>
    <source>
        <strain evidence="1 2">WL0024</strain>
    </source>
</reference>
<evidence type="ECO:0000313" key="2">
    <source>
        <dbReference type="Proteomes" id="UP001209535"/>
    </source>
</evidence>
<dbReference type="Proteomes" id="UP001209535">
    <property type="component" value="Unassembled WGS sequence"/>
</dbReference>
<evidence type="ECO:0000313" key="1">
    <source>
        <dbReference type="EMBL" id="MCU9850657.1"/>
    </source>
</evidence>
<protein>
    <submittedName>
        <fullName evidence="1">Uncharacterized protein</fullName>
    </submittedName>
</protein>
<dbReference type="EMBL" id="JAOVQO010000057">
    <property type="protein sequence ID" value="MCU9850657.1"/>
    <property type="molecule type" value="Genomic_DNA"/>
</dbReference>
<comment type="caution">
    <text evidence="1">The sequence shown here is derived from an EMBL/GenBank/DDBJ whole genome shotgun (WGS) entry which is preliminary data.</text>
</comment>
<keyword evidence="2" id="KW-1185">Reference proteome</keyword>
<proteinExistence type="predicted"/>